<evidence type="ECO:0000256" key="1">
    <source>
        <dbReference type="SAM" id="MobiDB-lite"/>
    </source>
</evidence>
<reference evidence="4" key="1">
    <citation type="submission" date="2022-11" db="UniProtKB">
        <authorList>
            <consortium name="EnsemblMetazoa"/>
        </authorList>
    </citation>
    <scope>IDENTIFICATION</scope>
</reference>
<proteinExistence type="predicted"/>
<feature type="region of interest" description="Disordered" evidence="1">
    <location>
        <begin position="543"/>
        <end position="567"/>
    </location>
</feature>
<dbReference type="AlphaFoldDB" id="A0A914A410"/>
<keyword evidence="5" id="KW-1185">Reference proteome</keyword>
<evidence type="ECO:0000256" key="3">
    <source>
        <dbReference type="SAM" id="SignalP"/>
    </source>
</evidence>
<keyword evidence="2" id="KW-0472">Membrane</keyword>
<evidence type="ECO:0000313" key="5">
    <source>
        <dbReference type="Proteomes" id="UP000887568"/>
    </source>
</evidence>
<feature type="signal peptide" evidence="3">
    <location>
        <begin position="1"/>
        <end position="21"/>
    </location>
</feature>
<organism evidence="4 5">
    <name type="scientific">Patiria miniata</name>
    <name type="common">Bat star</name>
    <name type="synonym">Asterina miniata</name>
    <dbReference type="NCBI Taxonomy" id="46514"/>
    <lineage>
        <taxon>Eukaryota</taxon>
        <taxon>Metazoa</taxon>
        <taxon>Echinodermata</taxon>
        <taxon>Eleutherozoa</taxon>
        <taxon>Asterozoa</taxon>
        <taxon>Asteroidea</taxon>
        <taxon>Valvatacea</taxon>
        <taxon>Valvatida</taxon>
        <taxon>Asterinidae</taxon>
        <taxon>Patiria</taxon>
    </lineage>
</organism>
<dbReference type="RefSeq" id="XP_038058111.1">
    <property type="nucleotide sequence ID" value="XM_038202183.1"/>
</dbReference>
<feature type="region of interest" description="Disordered" evidence="1">
    <location>
        <begin position="489"/>
        <end position="518"/>
    </location>
</feature>
<feature type="compositionally biased region" description="Polar residues" evidence="1">
    <location>
        <begin position="424"/>
        <end position="443"/>
    </location>
</feature>
<keyword evidence="3" id="KW-0732">Signal</keyword>
<feature type="compositionally biased region" description="Polar residues" evidence="1">
    <location>
        <begin position="405"/>
        <end position="417"/>
    </location>
</feature>
<feature type="region of interest" description="Disordered" evidence="1">
    <location>
        <begin position="284"/>
        <end position="316"/>
    </location>
</feature>
<feature type="transmembrane region" description="Helical" evidence="2">
    <location>
        <begin position="197"/>
        <end position="221"/>
    </location>
</feature>
<feature type="region of interest" description="Disordered" evidence="1">
    <location>
        <begin position="405"/>
        <end position="443"/>
    </location>
</feature>
<protein>
    <submittedName>
        <fullName evidence="4">Uncharacterized protein</fullName>
    </submittedName>
</protein>
<evidence type="ECO:0000256" key="2">
    <source>
        <dbReference type="SAM" id="Phobius"/>
    </source>
</evidence>
<dbReference type="OrthoDB" id="10383870at2759"/>
<keyword evidence="2" id="KW-1133">Transmembrane helix</keyword>
<evidence type="ECO:0000313" key="4">
    <source>
        <dbReference type="EnsemblMetazoa" id="XP_038058111.1"/>
    </source>
</evidence>
<dbReference type="EnsemblMetazoa" id="XM_038202183.1">
    <property type="protein sequence ID" value="XP_038058111.1"/>
    <property type="gene ID" value="LOC119729570"/>
</dbReference>
<sequence length="598" mass="63575">MGNAYRVMLLVYGVGLMAVTASKGGAGPPRPVAPLNDQHDYICSLLPNCTTWCSDCVDRVANNLFDFLDTCDEWRNAPAMGYQYVYRCRPNQSSYVACVCTNDDSECRKCEHTEENNLVCFSQENGDVHIWPGNTDSSMLLEDMCPTCSCSTNKPTTPRPPTTPMPIPTIHFEAGIKPKPSEKSLTTDAGNTDGPDLVVIIAAAVGGGALLIAVIVGCVCYQKKCRKKDNKNGREQEYAYIDTEEMRTLRSQASMMTSQQLVSNDGIRLSCGHRNVNNEMYGLNGVGNGSTLPAQPPKLPGNHPSPANPPPAPYQELNRGRVRPADLNAAAAAAACGQCPRCGQMAAEKSATAPLLDRPATAAVDGATNPYMALIKTNTCPTPGTPSGEPMCRCHARPLSECSSVTGSVLSEPQSSHAGAVGTLDSTGQGSDQRPLSGTSDIQESPYYFKVSVPGDKNAALSPKSEQYFKLEDAETLPLDGRLEVSPMLPEADNNGNNVALKPDLSEQPPVGQGKDGYMSLPNKSSEKLDGVLPSSDVRAQTLGGTVRPEAVPEEASPIGKGSKLGSVEGLPNGDYMQLIEGQKRNDKVCGVALESTV</sequence>
<keyword evidence="2" id="KW-0812">Transmembrane</keyword>
<accession>A0A914A410</accession>
<name>A0A914A410_PATMI</name>
<feature type="chain" id="PRO_5036766869" evidence="3">
    <location>
        <begin position="22"/>
        <end position="598"/>
    </location>
</feature>
<dbReference type="GeneID" id="119729570"/>
<dbReference type="Proteomes" id="UP000887568">
    <property type="component" value="Unplaced"/>
</dbReference>
<dbReference type="OMA" id="NEMYGLN"/>